<dbReference type="Proteomes" id="UP000305848">
    <property type="component" value="Unassembled WGS sequence"/>
</dbReference>
<dbReference type="RefSeq" id="WP_137262956.1">
    <property type="nucleotide sequence ID" value="NZ_SZQL01000014.1"/>
</dbReference>
<accession>A0A4V5UUA1</accession>
<dbReference type="EMBL" id="SZQL01000014">
    <property type="protein sequence ID" value="TKK66683.1"/>
    <property type="molecule type" value="Genomic_DNA"/>
</dbReference>
<name>A0A4V5UUA1_9BACT</name>
<evidence type="ECO:0000259" key="2">
    <source>
        <dbReference type="Pfam" id="PF13559"/>
    </source>
</evidence>
<dbReference type="AlphaFoldDB" id="A0A4V5UUA1"/>
<sequence>MKNQTHIAWLSRWVQVLILLLAGILHGNAQEGSSAYSDTTITDTVTSSQSEAHIYDTSQNFFNWKEEINQPYSQSKIQSRVRADKEVNNLKEEDDFWYVKSIEKFKSSPEVVKFDKAQKDSLSKNNKATIEAFQFSEVPSWIGTFMWGIIIAIFLFAVIYFLLVNKINIFSRNSNNNASSAVDSEVVDLFKIPYQELLQKAYSEKNYRLAVRILYLQTLKLLSEKNIITFQADYTNMDYLQQLSHTMFYKDFFAITRHYEYAWYGGFTVSEPAFYTIQNDFHTIQNKILHR</sequence>
<keyword evidence="1" id="KW-0472">Membrane</keyword>
<reference evidence="3 4" key="1">
    <citation type="submission" date="2019-05" db="EMBL/GenBank/DDBJ databases">
        <title>Panacibacter sp. strain 17mud1-8 Genome sequencing and assembly.</title>
        <authorList>
            <person name="Chhetri G."/>
        </authorList>
    </citation>
    <scope>NUCLEOTIDE SEQUENCE [LARGE SCALE GENOMIC DNA]</scope>
    <source>
        <strain evidence="3 4">17mud1-8</strain>
    </source>
</reference>
<dbReference type="InterPro" id="IPR025403">
    <property type="entry name" value="TgpA-like_C"/>
</dbReference>
<evidence type="ECO:0000313" key="3">
    <source>
        <dbReference type="EMBL" id="TKK66683.1"/>
    </source>
</evidence>
<comment type="caution">
    <text evidence="3">The sequence shown here is derived from an EMBL/GenBank/DDBJ whole genome shotgun (WGS) entry which is preliminary data.</text>
</comment>
<evidence type="ECO:0000313" key="4">
    <source>
        <dbReference type="Proteomes" id="UP000305848"/>
    </source>
</evidence>
<organism evidence="3 4">
    <name type="scientific">Ilyomonas limi</name>
    <dbReference type="NCBI Taxonomy" id="2575867"/>
    <lineage>
        <taxon>Bacteria</taxon>
        <taxon>Pseudomonadati</taxon>
        <taxon>Bacteroidota</taxon>
        <taxon>Chitinophagia</taxon>
        <taxon>Chitinophagales</taxon>
        <taxon>Chitinophagaceae</taxon>
        <taxon>Ilyomonas</taxon>
    </lineage>
</organism>
<feature type="domain" description="Protein-glutamine gamma-glutamyltransferase-like C-terminal" evidence="2">
    <location>
        <begin position="214"/>
        <end position="273"/>
    </location>
</feature>
<protein>
    <submittedName>
        <fullName evidence="3">DUF4129 domain-containing protein</fullName>
    </submittedName>
</protein>
<keyword evidence="1" id="KW-1133">Transmembrane helix</keyword>
<dbReference type="Pfam" id="PF13559">
    <property type="entry name" value="DUF4129"/>
    <property type="match status" value="1"/>
</dbReference>
<proteinExistence type="predicted"/>
<gene>
    <name evidence="3" type="ORF">FC093_16740</name>
</gene>
<dbReference type="OrthoDB" id="5491447at2"/>
<feature type="transmembrane region" description="Helical" evidence="1">
    <location>
        <begin position="141"/>
        <end position="163"/>
    </location>
</feature>
<keyword evidence="1" id="KW-0812">Transmembrane</keyword>
<keyword evidence="4" id="KW-1185">Reference proteome</keyword>
<evidence type="ECO:0000256" key="1">
    <source>
        <dbReference type="SAM" id="Phobius"/>
    </source>
</evidence>